<evidence type="ECO:0000256" key="6">
    <source>
        <dbReference type="ARBA" id="ARBA00022838"/>
    </source>
</evidence>
<keyword evidence="7" id="KW-0539">Nucleus</keyword>
<keyword evidence="6" id="KW-0995">Kinetochore</keyword>
<dbReference type="Proteomes" id="UP000749559">
    <property type="component" value="Unassembled WGS sequence"/>
</dbReference>
<evidence type="ECO:0000256" key="4">
    <source>
        <dbReference type="ARBA" id="ARBA00022618"/>
    </source>
</evidence>
<evidence type="ECO:0000256" key="7">
    <source>
        <dbReference type="ARBA" id="ARBA00023242"/>
    </source>
</evidence>
<keyword evidence="3" id="KW-0158">Chromosome</keyword>
<evidence type="ECO:0000313" key="12">
    <source>
        <dbReference type="Proteomes" id="UP000749559"/>
    </source>
</evidence>
<protein>
    <recommendedName>
        <fullName evidence="13">Polyamine-modulated factor 1-like</fullName>
    </recommendedName>
</protein>
<dbReference type="OrthoDB" id="18453at2759"/>
<keyword evidence="12" id="KW-1185">Reference proteome</keyword>
<evidence type="ECO:0000313" key="11">
    <source>
        <dbReference type="EMBL" id="CAH1797512.1"/>
    </source>
</evidence>
<evidence type="ECO:0000256" key="9">
    <source>
        <dbReference type="ARBA" id="ARBA00023328"/>
    </source>
</evidence>
<keyword evidence="8" id="KW-0131">Cell cycle</keyword>
<evidence type="ECO:0000256" key="10">
    <source>
        <dbReference type="SAM" id="MobiDB-lite"/>
    </source>
</evidence>
<comment type="subcellular location">
    <subcellularLocation>
        <location evidence="2">Chromosome</location>
        <location evidence="2">Centromere</location>
        <location evidence="2">Kinetochore</location>
    </subcellularLocation>
    <subcellularLocation>
        <location evidence="1">Nucleus</location>
    </subcellularLocation>
</comment>
<evidence type="ECO:0000256" key="3">
    <source>
        <dbReference type="ARBA" id="ARBA00022454"/>
    </source>
</evidence>
<dbReference type="EMBL" id="CAIIXF020000010">
    <property type="protein sequence ID" value="CAH1797512.1"/>
    <property type="molecule type" value="Genomic_DNA"/>
</dbReference>
<dbReference type="InterPro" id="IPR007128">
    <property type="entry name" value="PMF1/Nnf1"/>
</dbReference>
<accession>A0A8S4PUJ8</accession>
<organism evidence="11 12">
    <name type="scientific">Owenia fusiformis</name>
    <name type="common">Polychaete worm</name>
    <dbReference type="NCBI Taxonomy" id="6347"/>
    <lineage>
        <taxon>Eukaryota</taxon>
        <taxon>Metazoa</taxon>
        <taxon>Spiralia</taxon>
        <taxon>Lophotrochozoa</taxon>
        <taxon>Annelida</taxon>
        <taxon>Polychaeta</taxon>
        <taxon>Sedentaria</taxon>
        <taxon>Canalipalpata</taxon>
        <taxon>Sabellida</taxon>
        <taxon>Oweniida</taxon>
        <taxon>Oweniidae</taxon>
        <taxon>Owenia</taxon>
    </lineage>
</organism>
<evidence type="ECO:0000256" key="1">
    <source>
        <dbReference type="ARBA" id="ARBA00004123"/>
    </source>
</evidence>
<evidence type="ECO:0000256" key="2">
    <source>
        <dbReference type="ARBA" id="ARBA00004629"/>
    </source>
</evidence>
<evidence type="ECO:0000256" key="5">
    <source>
        <dbReference type="ARBA" id="ARBA00022776"/>
    </source>
</evidence>
<comment type="caution">
    <text evidence="11">The sequence shown here is derived from an EMBL/GenBank/DDBJ whole genome shotgun (WGS) entry which is preliminary data.</text>
</comment>
<reference evidence="11" key="1">
    <citation type="submission" date="2022-03" db="EMBL/GenBank/DDBJ databases">
        <authorList>
            <person name="Martin C."/>
        </authorList>
    </citation>
    <scope>NUCLEOTIDE SEQUENCE</scope>
</reference>
<dbReference type="PANTHER" id="PTHR15459">
    <property type="entry name" value="POLYAMINE-MODULATED FACTOR 1"/>
    <property type="match status" value="1"/>
</dbReference>
<dbReference type="AlphaFoldDB" id="A0A8S4PUJ8"/>
<name>A0A8S4PUJ8_OWEFU</name>
<feature type="region of interest" description="Disordered" evidence="10">
    <location>
        <begin position="1"/>
        <end position="23"/>
    </location>
</feature>
<sequence>MEISEEIDQNPVIPADENDEGEVQENGEGQYATLLREALDKTISRCLSVGKLKLFVKNFQPIFEKQPKMLKNIHTQFSKQLETVIKQEVDGMLEEEKVIPLLEDLEKIVADSPDRIAWRPSGDVDADMRSHLMPIKVRQKQKLQRILTSIEEENKSLEKAMAHRQKHLEASQKKLEAKTQNIHQTYDTCWGNMALMSQLRNSLIQQTLQ</sequence>
<evidence type="ECO:0000256" key="8">
    <source>
        <dbReference type="ARBA" id="ARBA00023306"/>
    </source>
</evidence>
<dbReference type="GO" id="GO:0000444">
    <property type="term" value="C:MIS12/MIND type complex"/>
    <property type="evidence" value="ECO:0007669"/>
    <property type="project" value="InterPro"/>
</dbReference>
<keyword evidence="5" id="KW-0498">Mitosis</keyword>
<dbReference type="GO" id="GO:0051301">
    <property type="term" value="P:cell division"/>
    <property type="evidence" value="ECO:0007669"/>
    <property type="project" value="UniProtKB-KW"/>
</dbReference>
<evidence type="ECO:0008006" key="13">
    <source>
        <dbReference type="Google" id="ProtNLM"/>
    </source>
</evidence>
<dbReference type="GO" id="GO:0005634">
    <property type="term" value="C:nucleus"/>
    <property type="evidence" value="ECO:0007669"/>
    <property type="project" value="UniProtKB-SubCell"/>
</dbReference>
<keyword evidence="9" id="KW-0137">Centromere</keyword>
<gene>
    <name evidence="11" type="ORF">OFUS_LOCUS21784</name>
</gene>
<dbReference type="GO" id="GO:0007059">
    <property type="term" value="P:chromosome segregation"/>
    <property type="evidence" value="ECO:0007669"/>
    <property type="project" value="TreeGrafter"/>
</dbReference>
<dbReference type="PANTHER" id="PTHR15459:SF3">
    <property type="entry name" value="POLYAMINE-MODULATED FACTOR 1"/>
    <property type="match status" value="1"/>
</dbReference>
<proteinExistence type="predicted"/>
<keyword evidence="4" id="KW-0132">Cell division</keyword>
<dbReference type="Pfam" id="PF03980">
    <property type="entry name" value="Nnf1"/>
    <property type="match status" value="1"/>
</dbReference>